<feature type="transmembrane region" description="Helical" evidence="6">
    <location>
        <begin position="254"/>
        <end position="275"/>
    </location>
</feature>
<organism evidence="9 10">
    <name type="scientific">Olleya sediminilitoris</name>
    <dbReference type="NCBI Taxonomy" id="2795739"/>
    <lineage>
        <taxon>Bacteria</taxon>
        <taxon>Pseudomonadati</taxon>
        <taxon>Bacteroidota</taxon>
        <taxon>Flavobacteriia</taxon>
        <taxon>Flavobacteriales</taxon>
        <taxon>Flavobacteriaceae</taxon>
    </lineage>
</organism>
<keyword evidence="2" id="KW-1003">Cell membrane</keyword>
<dbReference type="PANTHER" id="PTHR30619">
    <property type="entry name" value="DNA INTERNALIZATION/COMPETENCE PROTEIN COMEC/REC2"/>
    <property type="match status" value="1"/>
</dbReference>
<feature type="transmembrane region" description="Helical" evidence="6">
    <location>
        <begin position="7"/>
        <end position="25"/>
    </location>
</feature>
<reference evidence="9 10" key="1">
    <citation type="submission" date="2020-12" db="EMBL/GenBank/DDBJ databases">
        <title>Olleya sediminilitoris sp. nov., isolated from a tidal flat.</title>
        <authorList>
            <person name="Park S."/>
            <person name="Yoon J.-H."/>
        </authorList>
    </citation>
    <scope>NUCLEOTIDE SEQUENCE [LARGE SCALE GENOMIC DNA]</scope>
    <source>
        <strain evidence="9 10">YSTF-M6</strain>
    </source>
</reference>
<gene>
    <name evidence="9" type="ORF">JAO71_04615</name>
</gene>
<evidence type="ECO:0000259" key="8">
    <source>
        <dbReference type="Pfam" id="PF13567"/>
    </source>
</evidence>
<feature type="transmembrane region" description="Helical" evidence="6">
    <location>
        <begin position="334"/>
        <end position="353"/>
    </location>
</feature>
<dbReference type="RefSeq" id="WP_202999233.1">
    <property type="nucleotide sequence ID" value="NZ_JAEMEF010000003.1"/>
</dbReference>
<evidence type="ECO:0000256" key="4">
    <source>
        <dbReference type="ARBA" id="ARBA00022989"/>
    </source>
</evidence>
<dbReference type="InterPro" id="IPR052159">
    <property type="entry name" value="Competence_DNA_uptake"/>
</dbReference>
<dbReference type="Proteomes" id="UP000605013">
    <property type="component" value="Unassembled WGS sequence"/>
</dbReference>
<keyword evidence="5 6" id="KW-0472">Membrane</keyword>
<dbReference type="Pfam" id="PF13567">
    <property type="entry name" value="DUF4131"/>
    <property type="match status" value="1"/>
</dbReference>
<feature type="domain" description="ComEC/Rec2-related protein" evidence="7">
    <location>
        <begin position="234"/>
        <end position="499"/>
    </location>
</feature>
<feature type="transmembrane region" description="Helical" evidence="6">
    <location>
        <begin position="508"/>
        <end position="528"/>
    </location>
</feature>
<proteinExistence type="predicted"/>
<feature type="transmembrane region" description="Helical" evidence="6">
    <location>
        <begin position="287"/>
        <end position="304"/>
    </location>
</feature>
<evidence type="ECO:0000313" key="10">
    <source>
        <dbReference type="Proteomes" id="UP000605013"/>
    </source>
</evidence>
<keyword evidence="4 6" id="KW-1133">Transmembrane helix</keyword>
<dbReference type="EMBL" id="JAEMEF010000003">
    <property type="protein sequence ID" value="MBL7559079.1"/>
    <property type="molecule type" value="Genomic_DNA"/>
</dbReference>
<feature type="domain" description="DUF4131" evidence="8">
    <location>
        <begin position="31"/>
        <end position="187"/>
    </location>
</feature>
<dbReference type="InterPro" id="IPR004477">
    <property type="entry name" value="ComEC_N"/>
</dbReference>
<dbReference type="PANTHER" id="PTHR30619:SF1">
    <property type="entry name" value="RECOMBINATION PROTEIN 2"/>
    <property type="match status" value="1"/>
</dbReference>
<keyword evidence="10" id="KW-1185">Reference proteome</keyword>
<dbReference type="Pfam" id="PF03772">
    <property type="entry name" value="Competence"/>
    <property type="match status" value="1"/>
</dbReference>
<protein>
    <submittedName>
        <fullName evidence="9">ComEC/Rec2 family competence protein</fullName>
    </submittedName>
</protein>
<feature type="transmembrane region" description="Helical" evidence="6">
    <location>
        <begin position="56"/>
        <end position="75"/>
    </location>
</feature>
<dbReference type="NCBIfam" id="TIGR00360">
    <property type="entry name" value="ComEC_N-term"/>
    <property type="match status" value="1"/>
</dbReference>
<evidence type="ECO:0000256" key="2">
    <source>
        <dbReference type="ARBA" id="ARBA00022475"/>
    </source>
</evidence>
<evidence type="ECO:0000313" key="9">
    <source>
        <dbReference type="EMBL" id="MBL7559079.1"/>
    </source>
</evidence>
<dbReference type="InterPro" id="IPR025405">
    <property type="entry name" value="DUF4131"/>
</dbReference>
<name>A0ABS1WIW8_9FLAO</name>
<evidence type="ECO:0000256" key="1">
    <source>
        <dbReference type="ARBA" id="ARBA00004651"/>
    </source>
</evidence>
<evidence type="ECO:0000256" key="5">
    <source>
        <dbReference type="ARBA" id="ARBA00023136"/>
    </source>
</evidence>
<feature type="transmembrane region" description="Helical" evidence="6">
    <location>
        <begin position="359"/>
        <end position="379"/>
    </location>
</feature>
<evidence type="ECO:0000256" key="3">
    <source>
        <dbReference type="ARBA" id="ARBA00022692"/>
    </source>
</evidence>
<feature type="transmembrane region" description="Helical" evidence="6">
    <location>
        <begin position="31"/>
        <end position="49"/>
    </location>
</feature>
<evidence type="ECO:0000256" key="6">
    <source>
        <dbReference type="SAM" id="Phobius"/>
    </source>
</evidence>
<sequence length="675" mass="76724">MKIFRFSIIKLALCLIIGIIISKYLDLGIFISLIASVVLTSITVLLYFLCKKNTSLVTVFGISTLLSFIAIGIFVTNVNEDLRKHSHFSSVLSETTSEQNITFRIRELLKPNAFSQRYYVDILQIENTVVTGKALLNIKKDSLNTILPIDAVYFSKAKLNALQIPLNPDQFSYKNYLSKQQVYFQLYETHKTLLQLDHQTRTIFGFAAKFRNLINSKLKPYNYTEDQLSIINALLLGQRQHITKLVYDNYTNAGAIHILAVSGLHVGIILLILNFIFKPLERLKKGLLIKTSIILILLWIYALIAGGSASIIRATTMFSIVAIGMNLKRPTNIYNTLAISVFILLLVKPNFLFDVGFQLSYAAVIAIVSFQPILERLWSPKYLLSKKLWQTLTVTVAAQFGIIPISLYYFHQFPSLFWLSNLVVIPFLGIILGFGILIIVLSLFGMPKTIVSDSFGLVIDWMNHFFGWISNQENFLITDIPFTITQVIVSYLIILCAYKMFQLKNHRWVALTLLSVIMLQVTYSYNFYSTKGDTLIVFHKGRNTLLGQKHNNTLAVFSNLKSAENNSIIKSYAVKNNIKTIPSQPLQAIYKLKNKHLLIVDSLGVYNLKELKVDFVLLTQSPKVNLDRLIDSLKPKVIIADGNNYKSYVKQWSNTCKKQKLPFYHTGKTGAYIIK</sequence>
<feature type="transmembrane region" description="Helical" evidence="6">
    <location>
        <begin position="416"/>
        <end position="443"/>
    </location>
</feature>
<comment type="caution">
    <text evidence="9">The sequence shown here is derived from an EMBL/GenBank/DDBJ whole genome shotgun (WGS) entry which is preliminary data.</text>
</comment>
<accession>A0ABS1WIW8</accession>
<feature type="transmembrane region" description="Helical" evidence="6">
    <location>
        <begin position="475"/>
        <end position="496"/>
    </location>
</feature>
<evidence type="ECO:0000259" key="7">
    <source>
        <dbReference type="Pfam" id="PF03772"/>
    </source>
</evidence>
<feature type="transmembrane region" description="Helical" evidence="6">
    <location>
        <begin position="391"/>
        <end position="410"/>
    </location>
</feature>
<comment type="subcellular location">
    <subcellularLocation>
        <location evidence="1">Cell membrane</location>
        <topology evidence="1">Multi-pass membrane protein</topology>
    </subcellularLocation>
</comment>
<keyword evidence="3 6" id="KW-0812">Transmembrane</keyword>